<dbReference type="AlphaFoldDB" id="A0AAQ3K2B4"/>
<accession>A0AAQ3K2B4</accession>
<gene>
    <name evidence="3" type="ORF">Cni_G09265</name>
</gene>
<organism evidence="3 4">
    <name type="scientific">Canna indica</name>
    <name type="common">Indian-shot</name>
    <dbReference type="NCBI Taxonomy" id="4628"/>
    <lineage>
        <taxon>Eukaryota</taxon>
        <taxon>Viridiplantae</taxon>
        <taxon>Streptophyta</taxon>
        <taxon>Embryophyta</taxon>
        <taxon>Tracheophyta</taxon>
        <taxon>Spermatophyta</taxon>
        <taxon>Magnoliopsida</taxon>
        <taxon>Liliopsida</taxon>
        <taxon>Zingiberales</taxon>
        <taxon>Cannaceae</taxon>
        <taxon>Canna</taxon>
    </lineage>
</organism>
<keyword evidence="1" id="KW-0175">Coiled coil</keyword>
<dbReference type="PANTHER" id="PTHR31580:SF49">
    <property type="entry name" value="FILAMENT-LIKE PLANT PROTEIN 3"/>
    <property type="match status" value="1"/>
</dbReference>
<evidence type="ECO:0000313" key="3">
    <source>
        <dbReference type="EMBL" id="WOL00552.1"/>
    </source>
</evidence>
<dbReference type="EMBL" id="CP136892">
    <property type="protein sequence ID" value="WOL00552.1"/>
    <property type="molecule type" value="Genomic_DNA"/>
</dbReference>
<keyword evidence="4" id="KW-1185">Reference proteome</keyword>
<name>A0AAQ3K2B4_9LILI</name>
<protein>
    <submittedName>
        <fullName evidence="3">Uncharacterized protein</fullName>
    </submittedName>
</protein>
<sequence length="164" mass="18782">MLQVVGLDRSLAQRIIRTIRTIPETNHDSSSIEHGDDLDHTSTGESSSRKEVESIRLHMTELEEMVEKMTREKVEMETTLAVTSNQLKSACDQLVAAKGVGKYMQALKRKKEELDCQLESAKLELHKLQEKVRSFDRKLEEEKKFSTELLAKCQSMEVIRTTCD</sequence>
<reference evidence="3 4" key="1">
    <citation type="submission" date="2023-10" db="EMBL/GenBank/DDBJ databases">
        <title>Chromosome-scale genome assembly provides insights into flower coloration mechanisms of Canna indica.</title>
        <authorList>
            <person name="Li C."/>
        </authorList>
    </citation>
    <scope>NUCLEOTIDE SEQUENCE [LARGE SCALE GENOMIC DNA]</scope>
    <source>
        <tissue evidence="3">Flower</tissue>
    </source>
</reference>
<evidence type="ECO:0000256" key="2">
    <source>
        <dbReference type="SAM" id="MobiDB-lite"/>
    </source>
</evidence>
<dbReference type="Proteomes" id="UP001327560">
    <property type="component" value="Chromosome 3"/>
</dbReference>
<proteinExistence type="predicted"/>
<dbReference type="PANTHER" id="PTHR31580">
    <property type="entry name" value="FILAMENT-LIKE PLANT PROTEIN 4"/>
    <property type="match status" value="1"/>
</dbReference>
<feature type="coiled-coil region" evidence="1">
    <location>
        <begin position="104"/>
        <end position="138"/>
    </location>
</feature>
<feature type="region of interest" description="Disordered" evidence="2">
    <location>
        <begin position="26"/>
        <end position="53"/>
    </location>
</feature>
<evidence type="ECO:0000256" key="1">
    <source>
        <dbReference type="SAM" id="Coils"/>
    </source>
</evidence>
<evidence type="ECO:0000313" key="4">
    <source>
        <dbReference type="Proteomes" id="UP001327560"/>
    </source>
</evidence>